<feature type="domain" description="ABC transporter" evidence="5">
    <location>
        <begin position="2"/>
        <end position="232"/>
    </location>
</feature>
<name>A0A9D2EP07_9FIRM</name>
<sequence>MIEVTNLVKDYGNHHAVKGISFTVGEGQIVGLLGPNGAGKSTTMNIMTGYISSTAGKVKIGEYDMFEQPLKAKKLIGYLPEMPPIYEEMTVEEYLNFVCSLKGIRKKKDRMENIAEVEEAVRITDVKGRLIKNLSKGYKQRVGLAQALIGNPPLLILDEPTVGLDPNQIIEIRALIKKLGEKHTIILSSHILSEVNAICDYVLIIDKGLLVAEDTPENLSEHFADKNRILLSVKGEKELIEQALEESEYIASYTVTGENEGVLDVTAETSVKEDVRDALFFEFADKKLPIVKMETETLSLEEVFLKLTGKEGEEEES</sequence>
<dbReference type="PANTHER" id="PTHR43335:SF4">
    <property type="entry name" value="ABC TRANSPORTER, ATP-BINDING PROTEIN"/>
    <property type="match status" value="1"/>
</dbReference>
<comment type="similarity">
    <text evidence="1">Belongs to the ABC transporter superfamily.</text>
</comment>
<dbReference type="CDD" id="cd03230">
    <property type="entry name" value="ABC_DR_subfamily_A"/>
    <property type="match status" value="1"/>
</dbReference>
<dbReference type="SUPFAM" id="SSF52540">
    <property type="entry name" value="P-loop containing nucleoside triphosphate hydrolases"/>
    <property type="match status" value="1"/>
</dbReference>
<dbReference type="SMART" id="SM00382">
    <property type="entry name" value="AAA"/>
    <property type="match status" value="1"/>
</dbReference>
<evidence type="ECO:0000259" key="5">
    <source>
        <dbReference type="PROSITE" id="PS50893"/>
    </source>
</evidence>
<comment type="caution">
    <text evidence="6">The sequence shown here is derived from an EMBL/GenBank/DDBJ whole genome shotgun (WGS) entry which is preliminary data.</text>
</comment>
<organism evidence="6 7">
    <name type="scientific">Candidatus Anaerobutyricum stercoris</name>
    <dbReference type="NCBI Taxonomy" id="2838457"/>
    <lineage>
        <taxon>Bacteria</taxon>
        <taxon>Bacillati</taxon>
        <taxon>Bacillota</taxon>
        <taxon>Clostridia</taxon>
        <taxon>Lachnospirales</taxon>
        <taxon>Lachnospiraceae</taxon>
        <taxon>Anaerobutyricum</taxon>
    </lineage>
</organism>
<keyword evidence="4 6" id="KW-0067">ATP-binding</keyword>
<dbReference type="PANTHER" id="PTHR43335">
    <property type="entry name" value="ABC TRANSPORTER, ATP-BINDING PROTEIN"/>
    <property type="match status" value="1"/>
</dbReference>
<evidence type="ECO:0000313" key="6">
    <source>
        <dbReference type="EMBL" id="HIZ40772.1"/>
    </source>
</evidence>
<evidence type="ECO:0000313" key="7">
    <source>
        <dbReference type="Proteomes" id="UP000824049"/>
    </source>
</evidence>
<dbReference type="PROSITE" id="PS50893">
    <property type="entry name" value="ABC_TRANSPORTER_2"/>
    <property type="match status" value="1"/>
</dbReference>
<dbReference type="Pfam" id="PF00005">
    <property type="entry name" value="ABC_tran"/>
    <property type="match status" value="1"/>
</dbReference>
<reference evidence="6" key="1">
    <citation type="journal article" date="2021" name="PeerJ">
        <title>Extensive microbial diversity within the chicken gut microbiome revealed by metagenomics and culture.</title>
        <authorList>
            <person name="Gilroy R."/>
            <person name="Ravi A."/>
            <person name="Getino M."/>
            <person name="Pursley I."/>
            <person name="Horton D.L."/>
            <person name="Alikhan N.F."/>
            <person name="Baker D."/>
            <person name="Gharbi K."/>
            <person name="Hall N."/>
            <person name="Watson M."/>
            <person name="Adriaenssens E.M."/>
            <person name="Foster-Nyarko E."/>
            <person name="Jarju S."/>
            <person name="Secka A."/>
            <person name="Antonio M."/>
            <person name="Oren A."/>
            <person name="Chaudhuri R.R."/>
            <person name="La Ragione R."/>
            <person name="Hildebrand F."/>
            <person name="Pallen M.J."/>
        </authorList>
    </citation>
    <scope>NUCLEOTIDE SEQUENCE</scope>
    <source>
        <strain evidence="6">CHK179-28034</strain>
    </source>
</reference>
<dbReference type="InterPro" id="IPR027417">
    <property type="entry name" value="P-loop_NTPase"/>
</dbReference>
<accession>A0A9D2EP07</accession>
<evidence type="ECO:0000256" key="1">
    <source>
        <dbReference type="ARBA" id="ARBA00005417"/>
    </source>
</evidence>
<evidence type="ECO:0000256" key="3">
    <source>
        <dbReference type="ARBA" id="ARBA00022741"/>
    </source>
</evidence>
<dbReference type="InterPro" id="IPR003439">
    <property type="entry name" value="ABC_transporter-like_ATP-bd"/>
</dbReference>
<dbReference type="EMBL" id="DXBR01000115">
    <property type="protein sequence ID" value="HIZ40772.1"/>
    <property type="molecule type" value="Genomic_DNA"/>
</dbReference>
<dbReference type="GO" id="GO:0005524">
    <property type="term" value="F:ATP binding"/>
    <property type="evidence" value="ECO:0007669"/>
    <property type="project" value="UniProtKB-KW"/>
</dbReference>
<proteinExistence type="inferred from homology"/>
<evidence type="ECO:0000256" key="4">
    <source>
        <dbReference type="ARBA" id="ARBA00022840"/>
    </source>
</evidence>
<dbReference type="Gene3D" id="3.40.50.300">
    <property type="entry name" value="P-loop containing nucleotide triphosphate hydrolases"/>
    <property type="match status" value="1"/>
</dbReference>
<protein>
    <submittedName>
        <fullName evidence="6">ABC transporter ATP-binding protein</fullName>
    </submittedName>
</protein>
<evidence type="ECO:0000256" key="2">
    <source>
        <dbReference type="ARBA" id="ARBA00022448"/>
    </source>
</evidence>
<reference evidence="6" key="2">
    <citation type="submission" date="2021-04" db="EMBL/GenBank/DDBJ databases">
        <authorList>
            <person name="Gilroy R."/>
        </authorList>
    </citation>
    <scope>NUCLEOTIDE SEQUENCE</scope>
    <source>
        <strain evidence="6">CHK179-28034</strain>
    </source>
</reference>
<gene>
    <name evidence="6" type="ORF">H9968_12805</name>
</gene>
<dbReference type="Proteomes" id="UP000824049">
    <property type="component" value="Unassembled WGS sequence"/>
</dbReference>
<dbReference type="GO" id="GO:0016887">
    <property type="term" value="F:ATP hydrolysis activity"/>
    <property type="evidence" value="ECO:0007669"/>
    <property type="project" value="InterPro"/>
</dbReference>
<keyword evidence="3" id="KW-0547">Nucleotide-binding</keyword>
<dbReference type="InterPro" id="IPR003593">
    <property type="entry name" value="AAA+_ATPase"/>
</dbReference>
<dbReference type="AlphaFoldDB" id="A0A9D2EP07"/>
<keyword evidence="2" id="KW-0813">Transport</keyword>